<organism evidence="1 2">
    <name type="scientific">Dulcicalothrix desertica PCC 7102</name>
    <dbReference type="NCBI Taxonomy" id="232991"/>
    <lineage>
        <taxon>Bacteria</taxon>
        <taxon>Bacillati</taxon>
        <taxon>Cyanobacteriota</taxon>
        <taxon>Cyanophyceae</taxon>
        <taxon>Nostocales</taxon>
        <taxon>Calotrichaceae</taxon>
        <taxon>Dulcicalothrix</taxon>
    </lineage>
</organism>
<reference evidence="1" key="2">
    <citation type="journal article" date="2019" name="Genome Biol. Evol.">
        <title>Day and night: Metabolic profiles and evolutionary relationships of six axenic non-marine cyanobacteria.</title>
        <authorList>
            <person name="Will S.E."/>
            <person name="Henke P."/>
            <person name="Boedeker C."/>
            <person name="Huang S."/>
            <person name="Brinkmann H."/>
            <person name="Rohde M."/>
            <person name="Jarek M."/>
            <person name="Friedl T."/>
            <person name="Seufert S."/>
            <person name="Schumacher M."/>
            <person name="Overmann J."/>
            <person name="Neumann-Schaal M."/>
            <person name="Petersen J."/>
        </authorList>
    </citation>
    <scope>NUCLEOTIDE SEQUENCE [LARGE SCALE GENOMIC DNA]</scope>
    <source>
        <strain evidence="1">PCC 7102</strain>
    </source>
</reference>
<evidence type="ECO:0000313" key="2">
    <source>
        <dbReference type="Proteomes" id="UP000271624"/>
    </source>
</evidence>
<dbReference type="PANTHER" id="PTHR35866">
    <property type="entry name" value="PUTATIVE-RELATED"/>
    <property type="match status" value="1"/>
</dbReference>
<dbReference type="AlphaFoldDB" id="A0A3S5K2Q2"/>
<accession>A0A3S5K2Q2</accession>
<name>A0A3S5K2Q2_9CYAN</name>
<dbReference type="OrthoDB" id="9810361at2"/>
<dbReference type="Proteomes" id="UP000271624">
    <property type="component" value="Unassembled WGS sequence"/>
</dbReference>
<dbReference type="PANTHER" id="PTHR35866:SF1">
    <property type="entry name" value="YKGJ FAMILY CYSTEINE CLUSTER PROTEIN"/>
    <property type="match status" value="1"/>
</dbReference>
<dbReference type="RefSeq" id="WP_127087658.1">
    <property type="nucleotide sequence ID" value="NZ_RSCL01000065.1"/>
</dbReference>
<sequence length="141" mass="16489">MSEDSYQQLLVLDERIELRVKAIRNENDWWLCKRGCDHCCRHLASPPELSRLEWMRIDEAVAALNISARSEIKKKINLLLMQIASNNMPKYIVCPYLDEDSGSCLIYDARPIICRIYGYFVARDGDFYCKFIETEVLSRFG</sequence>
<dbReference type="InterPro" id="IPR005358">
    <property type="entry name" value="Puta_zinc/iron-chelating_dom"/>
</dbReference>
<comment type="caution">
    <text evidence="1">The sequence shown here is derived from an EMBL/GenBank/DDBJ whole genome shotgun (WGS) entry which is preliminary data.</text>
</comment>
<reference evidence="1" key="1">
    <citation type="submission" date="2018-12" db="EMBL/GenBank/DDBJ databases">
        <authorList>
            <person name="Will S."/>
            <person name="Neumann-Schaal M."/>
            <person name="Henke P."/>
        </authorList>
    </citation>
    <scope>NUCLEOTIDE SEQUENCE</scope>
    <source>
        <strain evidence="1">PCC 7102</strain>
    </source>
</reference>
<dbReference type="EMBL" id="RSCL01000065">
    <property type="protein sequence ID" value="RUS93014.1"/>
    <property type="molecule type" value="Genomic_DNA"/>
</dbReference>
<gene>
    <name evidence="1" type="ORF">DSM106972_097620</name>
</gene>
<dbReference type="Pfam" id="PF03692">
    <property type="entry name" value="CxxCxxCC"/>
    <property type="match status" value="1"/>
</dbReference>
<protein>
    <recommendedName>
        <fullName evidence="3">Fe-S oxidoreductase</fullName>
    </recommendedName>
</protein>
<keyword evidence="2" id="KW-1185">Reference proteome</keyword>
<proteinExistence type="predicted"/>
<evidence type="ECO:0000313" key="1">
    <source>
        <dbReference type="EMBL" id="RUS93014.1"/>
    </source>
</evidence>
<evidence type="ECO:0008006" key="3">
    <source>
        <dbReference type="Google" id="ProtNLM"/>
    </source>
</evidence>